<dbReference type="AlphaFoldDB" id="A0AAU9FHV5"/>
<evidence type="ECO:0000256" key="1">
    <source>
        <dbReference type="ARBA" id="ARBA00004141"/>
    </source>
</evidence>
<evidence type="ECO:0000313" key="6">
    <source>
        <dbReference type="EMBL" id="BFF95223.1"/>
    </source>
</evidence>
<dbReference type="InterPro" id="IPR011701">
    <property type="entry name" value="MFS"/>
</dbReference>
<sequence>MFSLQQMLRVLFSYFGVQQRLVLCCFSLLAIINAYTMRLCFNLSLKRIVLEGCARPPPPPPPQHAAAKIHNWLTELAARLNQTENMLRERLRAGREHLYHPTKRPLASIKQPVELPSRESVSRERISCSELWSRQTQTLVTVAFYAGYMLTHIPGGRLSERCGGKWILGAAIIFSAILTLLTPLAVRHGGPYALMAVRLGIGLCEGPTFPAVSAMLAQWIPEEERGLLASGVLSGGEIGITLVQLLSGLVMAEEDWPVAFYVVGGGAVAWFLGFILICHSKPDNCPYIQSEERDYIKSHVSATLLVAADNAEGQQPPNAPWRSILMSTPLWALVSASMQHDWSQQQFGQELQQVLEELRAKGSTLWDELEASIMVTAPYIGNWLASLSTGTLSDYLIAEQLLSRTETRRLMSWLVFVCGSMYMAHLKSDEARIWRVLAVGAYYAGIKLLPLDMSPNYAGTLMGISNGMGALPGLLLPYLQEFEADYAIVGSVRSALWLICSAYISAEVQSYNQPQG</sequence>
<dbReference type="Gene3D" id="1.20.1250.20">
    <property type="entry name" value="MFS general substrate transporter like domains"/>
    <property type="match status" value="1"/>
</dbReference>
<dbReference type="PANTHER" id="PTHR11662:SF415">
    <property type="entry name" value="AT30085P-RELATED"/>
    <property type="match status" value="1"/>
</dbReference>
<comment type="subcellular location">
    <subcellularLocation>
        <location evidence="1">Membrane</location>
        <topology evidence="1">Multi-pass membrane protein</topology>
    </subcellularLocation>
</comment>
<dbReference type="PANTHER" id="PTHR11662">
    <property type="entry name" value="SOLUTE CARRIER FAMILY 17"/>
    <property type="match status" value="1"/>
</dbReference>
<evidence type="ECO:0000256" key="3">
    <source>
        <dbReference type="ARBA" id="ARBA00022989"/>
    </source>
</evidence>
<evidence type="ECO:0000313" key="7">
    <source>
        <dbReference type="Proteomes" id="UP001500889"/>
    </source>
</evidence>
<feature type="transmembrane region" description="Helical" evidence="5">
    <location>
        <begin position="258"/>
        <end position="278"/>
    </location>
</feature>
<reference evidence="6 7" key="1">
    <citation type="submission" date="2024-02" db="EMBL/GenBank/DDBJ databases">
        <title>A chromosome-level genome assembly of Drosophila madeirensis, a fruit fly species endemic to Madeira island.</title>
        <authorList>
            <person name="Tomihara K."/>
            <person name="Llopart A."/>
            <person name="Yamamoto D."/>
        </authorList>
    </citation>
    <scope>NUCLEOTIDE SEQUENCE [LARGE SCALE GENOMIC DNA]</scope>
    <source>
        <strain evidence="6 7">RF1</strain>
    </source>
</reference>
<keyword evidence="7" id="KW-1185">Reference proteome</keyword>
<keyword evidence="4 5" id="KW-0472">Membrane</keyword>
<dbReference type="GO" id="GO:0006820">
    <property type="term" value="P:monoatomic anion transport"/>
    <property type="evidence" value="ECO:0007669"/>
    <property type="project" value="TreeGrafter"/>
</dbReference>
<proteinExistence type="predicted"/>
<feature type="transmembrane region" description="Helical" evidence="5">
    <location>
        <begin position="20"/>
        <end position="41"/>
    </location>
</feature>
<evidence type="ECO:0000256" key="5">
    <source>
        <dbReference type="SAM" id="Phobius"/>
    </source>
</evidence>
<evidence type="ECO:0000256" key="4">
    <source>
        <dbReference type="ARBA" id="ARBA00023136"/>
    </source>
</evidence>
<dbReference type="EMBL" id="AP029264">
    <property type="protein sequence ID" value="BFF95223.1"/>
    <property type="molecule type" value="Genomic_DNA"/>
</dbReference>
<dbReference type="InterPro" id="IPR036259">
    <property type="entry name" value="MFS_trans_sf"/>
</dbReference>
<dbReference type="InterPro" id="IPR050382">
    <property type="entry name" value="MFS_Na/Anion_cotransporter"/>
</dbReference>
<dbReference type="SUPFAM" id="SSF103473">
    <property type="entry name" value="MFS general substrate transporter"/>
    <property type="match status" value="1"/>
</dbReference>
<gene>
    <name evidence="6" type="ORF">DMAD_12677</name>
</gene>
<evidence type="ECO:0000256" key="2">
    <source>
        <dbReference type="ARBA" id="ARBA00022692"/>
    </source>
</evidence>
<dbReference type="GO" id="GO:0016020">
    <property type="term" value="C:membrane"/>
    <property type="evidence" value="ECO:0007669"/>
    <property type="project" value="UniProtKB-SubCell"/>
</dbReference>
<protein>
    <submittedName>
        <fullName evidence="6">Inorganic phosphate cotransporter</fullName>
    </submittedName>
</protein>
<accession>A0AAU9FHV5</accession>
<dbReference type="GO" id="GO:0022857">
    <property type="term" value="F:transmembrane transporter activity"/>
    <property type="evidence" value="ECO:0007669"/>
    <property type="project" value="InterPro"/>
</dbReference>
<organism evidence="6 7">
    <name type="scientific">Drosophila madeirensis</name>
    <name type="common">Fruit fly</name>
    <dbReference type="NCBI Taxonomy" id="30013"/>
    <lineage>
        <taxon>Eukaryota</taxon>
        <taxon>Metazoa</taxon>
        <taxon>Ecdysozoa</taxon>
        <taxon>Arthropoda</taxon>
        <taxon>Hexapoda</taxon>
        <taxon>Insecta</taxon>
        <taxon>Pterygota</taxon>
        <taxon>Neoptera</taxon>
        <taxon>Endopterygota</taxon>
        <taxon>Diptera</taxon>
        <taxon>Brachycera</taxon>
        <taxon>Muscomorpha</taxon>
        <taxon>Ephydroidea</taxon>
        <taxon>Drosophilidae</taxon>
        <taxon>Drosophila</taxon>
        <taxon>Sophophora</taxon>
    </lineage>
</organism>
<keyword evidence="2 5" id="KW-0812">Transmembrane</keyword>
<feature type="transmembrane region" description="Helical" evidence="5">
    <location>
        <begin position="166"/>
        <end position="186"/>
    </location>
</feature>
<name>A0AAU9FHV5_DROMD</name>
<dbReference type="Proteomes" id="UP001500889">
    <property type="component" value="Chromosome U"/>
</dbReference>
<dbReference type="Pfam" id="PF07690">
    <property type="entry name" value="MFS_1"/>
    <property type="match status" value="1"/>
</dbReference>
<keyword evidence="3 5" id="KW-1133">Transmembrane helix</keyword>